<proteinExistence type="predicted"/>
<evidence type="ECO:0000313" key="2">
    <source>
        <dbReference type="Proteomes" id="UP000232003"/>
    </source>
</evidence>
<dbReference type="EMBL" id="CP024785">
    <property type="protein sequence ID" value="AUB34795.1"/>
    <property type="molecule type" value="Genomic_DNA"/>
</dbReference>
<dbReference type="KEGG" id="nfl:COO91_00626"/>
<gene>
    <name evidence="1" type="ORF">COO91_00626</name>
</gene>
<sequence length="38" mass="4706">MLCPYKWPVFYAIENRYICYKIQWRSHPWQTQAVDSAL</sequence>
<dbReference type="AlphaFoldDB" id="A0A2K8SIY2"/>
<keyword evidence="2" id="KW-1185">Reference proteome</keyword>
<protein>
    <submittedName>
        <fullName evidence="1">Uncharacterized protein</fullName>
    </submittedName>
</protein>
<organism evidence="1 2">
    <name type="scientific">Nostoc flagelliforme CCNUN1</name>
    <dbReference type="NCBI Taxonomy" id="2038116"/>
    <lineage>
        <taxon>Bacteria</taxon>
        <taxon>Bacillati</taxon>
        <taxon>Cyanobacteriota</taxon>
        <taxon>Cyanophyceae</taxon>
        <taxon>Nostocales</taxon>
        <taxon>Nostocaceae</taxon>
        <taxon>Nostoc</taxon>
    </lineage>
</organism>
<accession>A0A2K8SIY2</accession>
<name>A0A2K8SIY2_9NOSO</name>
<dbReference type="Proteomes" id="UP000232003">
    <property type="component" value="Chromosome"/>
</dbReference>
<reference evidence="1 2" key="1">
    <citation type="submission" date="2017-11" db="EMBL/GenBank/DDBJ databases">
        <title>Complete genome of a free-living desiccation-tolerant cyanobacterium and its photosynthetic adaptation to extreme terrestrial habitat.</title>
        <authorList>
            <person name="Shang J."/>
        </authorList>
    </citation>
    <scope>NUCLEOTIDE SEQUENCE [LARGE SCALE GENOMIC DNA]</scope>
    <source>
        <strain evidence="1 2">CCNUN1</strain>
    </source>
</reference>
<evidence type="ECO:0000313" key="1">
    <source>
        <dbReference type="EMBL" id="AUB34795.1"/>
    </source>
</evidence>